<evidence type="ECO:0000259" key="16">
    <source>
        <dbReference type="PROSITE" id="PS50104"/>
    </source>
</evidence>
<sequence>VLSLAFLLLFFLSPCNSYGLEGCVRDYYNETKVWCFHRNIRNISSVVDKIPNNVININLSKNKIKILPPDVFRKFGRLQKLTLDRNNISFLRNAQFRGLGQLSFLNLSCNQLMKIKPEAFEGLPQLRNLGLHKNQLHEIQPEFFKFLPQIKYVQLSLNKLQYVDGNLYNSSTLSNLDLSFNNISWLNLSGFPSLTSLDLSFNPLLHLASQVTVGYPLLRKLSVLGVNPEILVGLSSQSKRALRQVSFTVSSLWPNLTVCSILQHMSNLKEASMNLQNYEFKGNTSLLMGCPKIQFLYLKNASLGDLSKSQLVQDSNRITELSLINCGLYRISSTTFHGLKQLRSLTLQNNDDLEIDALTFSGLSRLKTLSVFSSGVNKPKREWFQKLEGLTFLSMSKNKMAELIPQGFSSLYQLQQLSLQANALKVITKDHFHNLTSLRQLNLNLNIISYIEDGAFKDLKNLTHLDLGGNRIHTLNSHILHGLRKLKILKLYNNHLHFEDWESPFVGLSSLEMTDLRYQGPLTTGLGNLGENFFMGLELLKCLNIGYTILTTFHPNVFARLVNLQTLYIGSVSMTNTNLTFLLRNLVSLINLSLTKVDLDSLPSNLLPPGNTLKYLKVQYNHFHVLEESLQRNLPMLQYLDVIGNPLSCNCQNAWFKNWSFLNTEVQVAFVYDLRCDNELSSPHLWEFDDKACSYDLISFTFFLSTALLDIVLLLLGLIWQKSRSTIRYLLLLIRSRLFGKKRAAQKAYTYDAFISYSSKDDAWVMGELVPHLEGPQGEGFRLCLHHRDFRPGTAIMENIETAIYSSRHTLCVVSRDFLRSEWCALEFQLASLRLLCDRSDVLLLVFLEEIPNHRLSAYTRLRKMVRRNTYLLWPEDLMEREAFWVRLRNALRSGVEDGEDQDFTKLFA</sequence>
<dbReference type="FunFam" id="3.40.50.10140:FF:000001">
    <property type="entry name" value="Toll-like receptor 2"/>
    <property type="match status" value="1"/>
</dbReference>
<organism evidence="17 18">
    <name type="scientific">Scleropages formosus</name>
    <name type="common">Asian bonytongue</name>
    <name type="synonym">Osteoglossum formosum</name>
    <dbReference type="NCBI Taxonomy" id="113540"/>
    <lineage>
        <taxon>Eukaryota</taxon>
        <taxon>Metazoa</taxon>
        <taxon>Chordata</taxon>
        <taxon>Craniata</taxon>
        <taxon>Vertebrata</taxon>
        <taxon>Euteleostomi</taxon>
        <taxon>Actinopterygii</taxon>
        <taxon>Neopterygii</taxon>
        <taxon>Teleostei</taxon>
        <taxon>Osteoglossocephala</taxon>
        <taxon>Osteoglossomorpha</taxon>
        <taxon>Osteoglossiformes</taxon>
        <taxon>Osteoglossidae</taxon>
        <taxon>Scleropages</taxon>
    </lineage>
</organism>
<dbReference type="GO" id="GO:0007165">
    <property type="term" value="P:signal transduction"/>
    <property type="evidence" value="ECO:0007669"/>
    <property type="project" value="InterPro"/>
</dbReference>
<dbReference type="Pfam" id="PF01582">
    <property type="entry name" value="TIR"/>
    <property type="match status" value="1"/>
</dbReference>
<dbReference type="InterPro" id="IPR001611">
    <property type="entry name" value="Leu-rich_rpt"/>
</dbReference>
<dbReference type="Proteomes" id="UP000694397">
    <property type="component" value="Chromosome 7"/>
</dbReference>
<evidence type="ECO:0000256" key="2">
    <source>
        <dbReference type="ARBA" id="ARBA00009634"/>
    </source>
</evidence>
<dbReference type="Gene3D" id="3.80.10.10">
    <property type="entry name" value="Ribonuclease Inhibitor"/>
    <property type="match status" value="4"/>
</dbReference>
<feature type="transmembrane region" description="Helical" evidence="14">
    <location>
        <begin position="697"/>
        <end position="720"/>
    </location>
</feature>
<proteinExistence type="inferred from homology"/>
<evidence type="ECO:0000256" key="14">
    <source>
        <dbReference type="SAM" id="Phobius"/>
    </source>
</evidence>
<keyword evidence="8" id="KW-0391">Immunity</keyword>
<keyword evidence="10 14" id="KW-0472">Membrane</keyword>
<keyword evidence="6 15" id="KW-0732">Signal</keyword>
<dbReference type="SMART" id="SM00255">
    <property type="entry name" value="TIR"/>
    <property type="match status" value="1"/>
</dbReference>
<dbReference type="Pfam" id="PF13855">
    <property type="entry name" value="LRR_8"/>
    <property type="match status" value="2"/>
</dbReference>
<evidence type="ECO:0000256" key="4">
    <source>
        <dbReference type="ARBA" id="ARBA00022614"/>
    </source>
</evidence>
<dbReference type="AlphaFoldDB" id="A0A8C9S3X6"/>
<evidence type="ECO:0000256" key="9">
    <source>
        <dbReference type="ARBA" id="ARBA00022989"/>
    </source>
</evidence>
<feature type="domain" description="TIR" evidence="16">
    <location>
        <begin position="749"/>
        <end position="892"/>
    </location>
</feature>
<dbReference type="PROSITE" id="PS50104">
    <property type="entry name" value="TIR"/>
    <property type="match status" value="1"/>
</dbReference>
<evidence type="ECO:0000256" key="8">
    <source>
        <dbReference type="ARBA" id="ARBA00022859"/>
    </source>
</evidence>
<evidence type="ECO:0000256" key="12">
    <source>
        <dbReference type="ARBA" id="ARBA00023180"/>
    </source>
</evidence>
<evidence type="ECO:0000256" key="15">
    <source>
        <dbReference type="SAM" id="SignalP"/>
    </source>
</evidence>
<dbReference type="PANTHER" id="PTHR24365:SF522">
    <property type="entry name" value="LOW QUALITY PROTEIN: TOLL-LIKE RECEPTOR 13-RELATED"/>
    <property type="match status" value="1"/>
</dbReference>
<evidence type="ECO:0000256" key="13">
    <source>
        <dbReference type="ARBA" id="ARBA00023198"/>
    </source>
</evidence>
<feature type="chain" id="PRO_5034734857" description="TIR domain-containing protein" evidence="15">
    <location>
        <begin position="18"/>
        <end position="909"/>
    </location>
</feature>
<keyword evidence="7" id="KW-0677">Repeat</keyword>
<dbReference type="GO" id="GO:0005886">
    <property type="term" value="C:plasma membrane"/>
    <property type="evidence" value="ECO:0007669"/>
    <property type="project" value="TreeGrafter"/>
</dbReference>
<dbReference type="GeneTree" id="ENSGT00940000164586"/>
<accession>A0A8C9S3X6</accession>
<evidence type="ECO:0000256" key="10">
    <source>
        <dbReference type="ARBA" id="ARBA00023136"/>
    </source>
</evidence>
<name>A0A8C9S3X6_SCLFO</name>
<protein>
    <recommendedName>
        <fullName evidence="16">TIR domain-containing protein</fullName>
    </recommendedName>
</protein>
<dbReference type="OrthoDB" id="1081807at2759"/>
<dbReference type="GO" id="GO:0045087">
    <property type="term" value="P:innate immune response"/>
    <property type="evidence" value="ECO:0007669"/>
    <property type="project" value="UniProtKB-KW"/>
</dbReference>
<keyword evidence="13" id="KW-0395">Inflammatory response</keyword>
<reference evidence="17" key="3">
    <citation type="submission" date="2025-09" db="UniProtKB">
        <authorList>
            <consortium name="Ensembl"/>
        </authorList>
    </citation>
    <scope>IDENTIFICATION</scope>
</reference>
<evidence type="ECO:0000313" key="18">
    <source>
        <dbReference type="Proteomes" id="UP000694397"/>
    </source>
</evidence>
<keyword evidence="18" id="KW-1185">Reference proteome</keyword>
<reference evidence="17" key="2">
    <citation type="submission" date="2025-08" db="UniProtKB">
        <authorList>
            <consortium name="Ensembl"/>
        </authorList>
    </citation>
    <scope>IDENTIFICATION</scope>
</reference>
<dbReference type="FunFam" id="3.80.10.10:FF:001164">
    <property type="entry name" value="GH01279p"/>
    <property type="match status" value="1"/>
</dbReference>
<dbReference type="GO" id="GO:0006954">
    <property type="term" value="P:inflammatory response"/>
    <property type="evidence" value="ECO:0007669"/>
    <property type="project" value="UniProtKB-KW"/>
</dbReference>
<evidence type="ECO:0000256" key="3">
    <source>
        <dbReference type="ARBA" id="ARBA00022588"/>
    </source>
</evidence>
<feature type="signal peptide" evidence="15">
    <location>
        <begin position="1"/>
        <end position="17"/>
    </location>
</feature>
<dbReference type="PROSITE" id="PS51450">
    <property type="entry name" value="LRR"/>
    <property type="match status" value="2"/>
</dbReference>
<reference evidence="17 18" key="1">
    <citation type="submission" date="2019-04" db="EMBL/GenBank/DDBJ databases">
        <authorList>
            <consortium name="Wellcome Sanger Institute Data Sharing"/>
        </authorList>
    </citation>
    <scope>NUCLEOTIDE SEQUENCE [LARGE SCALE GENOMIC DNA]</scope>
</reference>
<keyword evidence="3" id="KW-0399">Innate immunity</keyword>
<keyword evidence="11" id="KW-0675">Receptor</keyword>
<evidence type="ECO:0000256" key="5">
    <source>
        <dbReference type="ARBA" id="ARBA00022692"/>
    </source>
</evidence>
<dbReference type="InterPro" id="IPR003591">
    <property type="entry name" value="Leu-rich_rpt_typical-subtyp"/>
</dbReference>
<comment type="similarity">
    <text evidence="2">Belongs to the Toll-like receptor family.</text>
</comment>
<keyword evidence="9 14" id="KW-1133">Transmembrane helix</keyword>
<keyword evidence="5 14" id="KW-0812">Transmembrane</keyword>
<dbReference type="InterPro" id="IPR032675">
    <property type="entry name" value="LRR_dom_sf"/>
</dbReference>
<evidence type="ECO:0000256" key="1">
    <source>
        <dbReference type="ARBA" id="ARBA00004479"/>
    </source>
</evidence>
<dbReference type="GO" id="GO:0038023">
    <property type="term" value="F:signaling receptor activity"/>
    <property type="evidence" value="ECO:0007669"/>
    <property type="project" value="TreeGrafter"/>
</dbReference>
<dbReference type="InterPro" id="IPR035897">
    <property type="entry name" value="Toll_tir_struct_dom_sf"/>
</dbReference>
<evidence type="ECO:0000256" key="7">
    <source>
        <dbReference type="ARBA" id="ARBA00022737"/>
    </source>
</evidence>
<dbReference type="SUPFAM" id="SSF52058">
    <property type="entry name" value="L domain-like"/>
    <property type="match status" value="2"/>
</dbReference>
<evidence type="ECO:0000256" key="11">
    <source>
        <dbReference type="ARBA" id="ARBA00023170"/>
    </source>
</evidence>
<dbReference type="SMART" id="SM00365">
    <property type="entry name" value="LRR_SD22"/>
    <property type="match status" value="4"/>
</dbReference>
<dbReference type="SUPFAM" id="SSF52200">
    <property type="entry name" value="Toll/Interleukin receptor TIR domain"/>
    <property type="match status" value="1"/>
</dbReference>
<keyword evidence="12" id="KW-0325">Glycoprotein</keyword>
<dbReference type="InterPro" id="IPR000157">
    <property type="entry name" value="TIR_dom"/>
</dbReference>
<dbReference type="Ensembl" id="ENSSFOT00015032330.2">
    <property type="protein sequence ID" value="ENSSFOP00015031973.2"/>
    <property type="gene ID" value="ENSSFOG00015020480.2"/>
</dbReference>
<dbReference type="SMART" id="SM00369">
    <property type="entry name" value="LRR_TYP"/>
    <property type="match status" value="13"/>
</dbReference>
<comment type="subcellular location">
    <subcellularLocation>
        <location evidence="1">Membrane</location>
        <topology evidence="1">Single-pass type I membrane protein</topology>
    </subcellularLocation>
</comment>
<evidence type="ECO:0000313" key="17">
    <source>
        <dbReference type="Ensembl" id="ENSSFOP00015031973.2"/>
    </source>
</evidence>
<dbReference type="PANTHER" id="PTHR24365">
    <property type="entry name" value="TOLL-LIKE RECEPTOR"/>
    <property type="match status" value="1"/>
</dbReference>
<keyword evidence="4" id="KW-0433">Leucine-rich repeat</keyword>
<dbReference type="Gene3D" id="3.40.50.10140">
    <property type="entry name" value="Toll/interleukin-1 receptor homology (TIR) domain"/>
    <property type="match status" value="1"/>
</dbReference>
<evidence type="ECO:0000256" key="6">
    <source>
        <dbReference type="ARBA" id="ARBA00022729"/>
    </source>
</evidence>